<organism evidence="1 2">
    <name type="scientific">Paramecium sonneborni</name>
    <dbReference type="NCBI Taxonomy" id="65129"/>
    <lineage>
        <taxon>Eukaryota</taxon>
        <taxon>Sar</taxon>
        <taxon>Alveolata</taxon>
        <taxon>Ciliophora</taxon>
        <taxon>Intramacronucleata</taxon>
        <taxon>Oligohymenophorea</taxon>
        <taxon>Peniculida</taxon>
        <taxon>Parameciidae</taxon>
        <taxon>Paramecium</taxon>
    </lineage>
</organism>
<accession>A0A8S1KUC2</accession>
<reference evidence="1" key="1">
    <citation type="submission" date="2021-01" db="EMBL/GenBank/DDBJ databases">
        <authorList>
            <consortium name="Genoscope - CEA"/>
            <person name="William W."/>
        </authorList>
    </citation>
    <scope>NUCLEOTIDE SEQUENCE</scope>
</reference>
<dbReference type="AlphaFoldDB" id="A0A8S1KUC2"/>
<dbReference type="PANTHER" id="PTHR33706:SF1">
    <property type="entry name" value="TPR REPEAT PROTEIN"/>
    <property type="match status" value="1"/>
</dbReference>
<evidence type="ECO:0008006" key="3">
    <source>
        <dbReference type="Google" id="ProtNLM"/>
    </source>
</evidence>
<dbReference type="PANTHER" id="PTHR33706">
    <property type="entry name" value="MORN VARIANT REPEAT PROTEIN"/>
    <property type="match status" value="1"/>
</dbReference>
<evidence type="ECO:0000313" key="2">
    <source>
        <dbReference type="Proteomes" id="UP000692954"/>
    </source>
</evidence>
<gene>
    <name evidence="1" type="ORF">PSON_ATCC_30995.1.T0110495</name>
</gene>
<dbReference type="Proteomes" id="UP000692954">
    <property type="component" value="Unassembled WGS sequence"/>
</dbReference>
<protein>
    <recommendedName>
        <fullName evidence="3">MORN repeat protein</fullName>
    </recommendedName>
</protein>
<evidence type="ECO:0000313" key="1">
    <source>
        <dbReference type="EMBL" id="CAD8057991.1"/>
    </source>
</evidence>
<dbReference type="EMBL" id="CAJJDN010000011">
    <property type="protein sequence ID" value="CAD8057991.1"/>
    <property type="molecule type" value="Genomic_DNA"/>
</dbReference>
<name>A0A8S1KUC2_9CILI</name>
<comment type="caution">
    <text evidence="1">The sequence shown here is derived from an EMBL/GenBank/DDBJ whole genome shotgun (WGS) entry which is preliminary data.</text>
</comment>
<keyword evidence="2" id="KW-1185">Reference proteome</keyword>
<proteinExistence type="predicted"/>
<sequence length="384" mass="44770">MGNKIEIEFDKFNSDITWRGVYSKQGIKVGVWEIYWKYGEKNTKIAGGEYDQQGRKFGKWIEQCDRFRYGNQSISIGKYNKQGVRVGIWELQCKIDGKINKIGGGEYNEQGCKIGKWIEQSEEFQFVNQTTWTGEYNKQGVKTGQWDIYCNLKGNNNKVGGGQYNEYGFKIGKWVEQCDGFLIDNQSLQIGEYSGGVKVGTWEIFWRYDDKMNKIGGGEYEQGHKVGKWIEQGIRFENLNQSTWMGEYNNEGVKVGLWEIYYQYWDQQRSKIGGGEYDCQGCKIGKWVEQSEKFRYGNQSTWSGEYNQGIKQGTWDIYFRENGEDKLNVKIGGGDYDEKGQKIGKWIEQKDGFYYSDYINNKYIIMGEYQNGVKLGQWKESILK</sequence>
<dbReference type="OrthoDB" id="319737at2759"/>